<dbReference type="EMBL" id="CP004025">
    <property type="protein sequence ID" value="AGC44524.1"/>
    <property type="molecule type" value="Genomic_DNA"/>
</dbReference>
<organism evidence="1 2">
    <name type="scientific">Myxococcus stipitatus (strain DSM 14675 / JCM 12634 / Mx s8)</name>
    <dbReference type="NCBI Taxonomy" id="1278073"/>
    <lineage>
        <taxon>Bacteria</taxon>
        <taxon>Pseudomonadati</taxon>
        <taxon>Myxococcota</taxon>
        <taxon>Myxococcia</taxon>
        <taxon>Myxococcales</taxon>
        <taxon>Cystobacterineae</taxon>
        <taxon>Myxococcaceae</taxon>
        <taxon>Myxococcus</taxon>
    </lineage>
</organism>
<accession>L7UDJ7</accession>
<evidence type="ECO:0000313" key="2">
    <source>
        <dbReference type="Proteomes" id="UP000011131"/>
    </source>
</evidence>
<dbReference type="PATRIC" id="fig|1278073.3.peg.3271"/>
<evidence type="ECO:0000313" key="1">
    <source>
        <dbReference type="EMBL" id="AGC44524.1"/>
    </source>
</evidence>
<proteinExistence type="predicted"/>
<dbReference type="AlphaFoldDB" id="L7UDJ7"/>
<dbReference type="KEGG" id="msd:MYSTI_03211"/>
<protein>
    <submittedName>
        <fullName evidence="1">Uncharacterized protein</fullName>
    </submittedName>
</protein>
<reference evidence="1 2" key="1">
    <citation type="journal article" date="2013" name="Genome Announc.">
        <title>Complete genome sequence of Myxococcus stipitatus strain DSM 14675, a fruiting myxobacterium.</title>
        <authorList>
            <person name="Huntley S."/>
            <person name="Kneip S."/>
            <person name="Treuner-Lange A."/>
            <person name="Sogaard-Andersen L."/>
        </authorList>
    </citation>
    <scope>NUCLEOTIDE SEQUENCE [LARGE SCALE GENOMIC DNA]</scope>
    <source>
        <strain evidence="2">DSM 14675 / JCM 12634 / Mx s8</strain>
    </source>
</reference>
<sequence>MNALRYVFVTCVVGSVWSSTSTAQQPALSGVYAREGAALAVLEGDEQTIIQYESTFPQGQSTGACECTFSVRQKKAPGTWVLASVQPERIWTLTVESGRLKLKGPGTGCCGAGWKGQDSFARPSTQVLTACKAKGTRVRLQPLEGAAGSGPSVAAGDAVQVFASVPPPDLVPARVVQGGAALVGLVRYSDLECPEPGREAGADVKWLAGRWVQVRTEGKGYVIEKYCDSATPSLLLKSDGALVVDFGQESVEGTVTAVKPGEAGASTLEVAYEGGTRETLQWTVVDSKRNVVRLKGGTDYFRQGELYVRDNARKGIPVRAEACDEAE</sequence>
<dbReference type="OrthoDB" id="5503334at2"/>
<name>L7UDJ7_MYXSD</name>
<keyword evidence="2" id="KW-1185">Reference proteome</keyword>
<dbReference type="RefSeq" id="WP_015348785.1">
    <property type="nucleotide sequence ID" value="NC_020126.1"/>
</dbReference>
<dbReference type="HOGENOM" id="CLU_876680_0_0_7"/>
<dbReference type="Proteomes" id="UP000011131">
    <property type="component" value="Chromosome"/>
</dbReference>
<gene>
    <name evidence="1" type="ordered locus">MYSTI_03211</name>
</gene>